<dbReference type="EMBL" id="CP032419">
    <property type="protein sequence ID" value="AYC32291.1"/>
    <property type="molecule type" value="Genomic_DNA"/>
</dbReference>
<sequence>MGHRSAREPAMSTTPHVRIDTALGAFTVELYADRAPLTVANFLAYVDSGRYAGSSIFRIVNPHNQQPEDPVRISVIHGGTRPLAAGNLPMIALESTAQTGLRHRHGTLSMGRDGRDDAEGDFFVCIGDQPHFDHGGARHPDGEGFAAFGQVVDGLAVVEAIFAAAGPSEYLAPDAEIHIHAAQRIE</sequence>
<dbReference type="Gene3D" id="2.40.100.10">
    <property type="entry name" value="Cyclophilin-like"/>
    <property type="match status" value="1"/>
</dbReference>
<dbReference type="PROSITE" id="PS50072">
    <property type="entry name" value="CSA_PPIASE_2"/>
    <property type="match status" value="1"/>
</dbReference>
<dbReference type="EC" id="5.2.1.8" evidence="1"/>
<feature type="domain" description="PPIase cyclophilin-type" evidence="4">
    <location>
        <begin position="20"/>
        <end position="184"/>
    </location>
</feature>
<evidence type="ECO:0000256" key="3">
    <source>
        <dbReference type="ARBA" id="ARBA00023235"/>
    </source>
</evidence>
<dbReference type="SUPFAM" id="SSF50891">
    <property type="entry name" value="Cyclophilin-like"/>
    <property type="match status" value="1"/>
</dbReference>
<dbReference type="KEGG" id="pcav:D3880_07805"/>
<organism evidence="5 6">
    <name type="scientific">Pseudomonas cavernae</name>
    <dbReference type="NCBI Taxonomy" id="2320867"/>
    <lineage>
        <taxon>Bacteria</taxon>
        <taxon>Pseudomonadati</taxon>
        <taxon>Pseudomonadota</taxon>
        <taxon>Gammaproteobacteria</taxon>
        <taxon>Pseudomonadales</taxon>
        <taxon>Pseudomonadaceae</taxon>
        <taxon>Pseudomonas</taxon>
    </lineage>
</organism>
<dbReference type="AlphaFoldDB" id="A0A385Z0V4"/>
<dbReference type="Proteomes" id="UP000265560">
    <property type="component" value="Chromosome"/>
</dbReference>
<proteinExistence type="predicted"/>
<evidence type="ECO:0000313" key="5">
    <source>
        <dbReference type="EMBL" id="AYC32291.1"/>
    </source>
</evidence>
<dbReference type="Pfam" id="PF00160">
    <property type="entry name" value="Pro_isomerase"/>
    <property type="match status" value="1"/>
</dbReference>
<dbReference type="PANTHER" id="PTHR45625:SF4">
    <property type="entry name" value="PEPTIDYLPROLYL ISOMERASE DOMAIN AND WD REPEAT-CONTAINING PROTEIN 1"/>
    <property type="match status" value="1"/>
</dbReference>
<protein>
    <recommendedName>
        <fullName evidence="1">peptidylprolyl isomerase</fullName>
        <ecNumber evidence="1">5.2.1.8</ecNumber>
    </recommendedName>
</protein>
<keyword evidence="3 5" id="KW-0413">Isomerase</keyword>
<reference evidence="6" key="1">
    <citation type="submission" date="2018-09" db="EMBL/GenBank/DDBJ databases">
        <authorList>
            <person name="Zhu H."/>
        </authorList>
    </citation>
    <scope>NUCLEOTIDE SEQUENCE [LARGE SCALE GENOMIC DNA]</scope>
    <source>
        <strain evidence="6">K2W31S-8</strain>
    </source>
</reference>
<dbReference type="PANTHER" id="PTHR45625">
    <property type="entry name" value="PEPTIDYL-PROLYL CIS-TRANS ISOMERASE-RELATED"/>
    <property type="match status" value="1"/>
</dbReference>
<dbReference type="InterPro" id="IPR002130">
    <property type="entry name" value="Cyclophilin-type_PPIase_dom"/>
</dbReference>
<dbReference type="InterPro" id="IPR044666">
    <property type="entry name" value="Cyclophilin_A-like"/>
</dbReference>
<evidence type="ECO:0000256" key="1">
    <source>
        <dbReference type="ARBA" id="ARBA00013194"/>
    </source>
</evidence>
<dbReference type="GO" id="GO:0003755">
    <property type="term" value="F:peptidyl-prolyl cis-trans isomerase activity"/>
    <property type="evidence" value="ECO:0007669"/>
    <property type="project" value="UniProtKB-KW"/>
</dbReference>
<keyword evidence="6" id="KW-1185">Reference proteome</keyword>
<evidence type="ECO:0000259" key="4">
    <source>
        <dbReference type="PROSITE" id="PS50072"/>
    </source>
</evidence>
<dbReference type="OrthoDB" id="9807797at2"/>
<evidence type="ECO:0000313" key="6">
    <source>
        <dbReference type="Proteomes" id="UP000265560"/>
    </source>
</evidence>
<keyword evidence="2" id="KW-0697">Rotamase</keyword>
<name>A0A385Z0V4_9PSED</name>
<gene>
    <name evidence="5" type="ORF">D3880_07805</name>
</gene>
<evidence type="ECO:0000256" key="2">
    <source>
        <dbReference type="ARBA" id="ARBA00023110"/>
    </source>
</evidence>
<dbReference type="InterPro" id="IPR029000">
    <property type="entry name" value="Cyclophilin-like_dom_sf"/>
</dbReference>
<accession>A0A385Z0V4</accession>